<sequence>MREDSRVEEGFRAAHWSQTHPSTESNAFCLTAARRILTRFLPVNRWSWRLRVETEVADDTSATAAALMYVPSHRRLKHAYVADFGRTWTLVVPRRPDPLRPSEAFGALIHYGILALVSDVPSTSGLGPALHQSIVSSSNTLALPYDIKERKRA</sequence>
<name>A0A135RU66_9PEZI</name>
<evidence type="ECO:0000313" key="2">
    <source>
        <dbReference type="Proteomes" id="UP000070121"/>
    </source>
</evidence>
<keyword evidence="2" id="KW-1185">Reference proteome</keyword>
<reference evidence="1 2" key="1">
    <citation type="submission" date="2014-02" db="EMBL/GenBank/DDBJ databases">
        <title>The genome sequence of Colletotrichum salicis CBS 607.94.</title>
        <authorList>
            <person name="Baroncelli R."/>
            <person name="Thon M.R."/>
        </authorList>
    </citation>
    <scope>NUCLEOTIDE SEQUENCE [LARGE SCALE GENOMIC DNA]</scope>
    <source>
        <strain evidence="1 2">CBS 607.94</strain>
    </source>
</reference>
<comment type="caution">
    <text evidence="1">The sequence shown here is derived from an EMBL/GenBank/DDBJ whole genome shotgun (WGS) entry which is preliminary data.</text>
</comment>
<gene>
    <name evidence="1" type="ORF">CSAL01_10665</name>
</gene>
<evidence type="ECO:0000313" key="1">
    <source>
        <dbReference type="EMBL" id="KXH27099.1"/>
    </source>
</evidence>
<dbReference type="OrthoDB" id="10533515at2759"/>
<proteinExistence type="predicted"/>
<dbReference type="EMBL" id="JFFI01002683">
    <property type="protein sequence ID" value="KXH27099.1"/>
    <property type="molecule type" value="Genomic_DNA"/>
</dbReference>
<dbReference type="AlphaFoldDB" id="A0A135RU66"/>
<organism evidence="1 2">
    <name type="scientific">Colletotrichum salicis</name>
    <dbReference type="NCBI Taxonomy" id="1209931"/>
    <lineage>
        <taxon>Eukaryota</taxon>
        <taxon>Fungi</taxon>
        <taxon>Dikarya</taxon>
        <taxon>Ascomycota</taxon>
        <taxon>Pezizomycotina</taxon>
        <taxon>Sordariomycetes</taxon>
        <taxon>Hypocreomycetidae</taxon>
        <taxon>Glomerellales</taxon>
        <taxon>Glomerellaceae</taxon>
        <taxon>Colletotrichum</taxon>
        <taxon>Colletotrichum acutatum species complex</taxon>
    </lineage>
</organism>
<accession>A0A135RU66</accession>
<dbReference type="Proteomes" id="UP000070121">
    <property type="component" value="Unassembled WGS sequence"/>
</dbReference>
<protein>
    <submittedName>
        <fullName evidence="1">Uncharacterized protein</fullName>
    </submittedName>
</protein>